<evidence type="ECO:0000313" key="3">
    <source>
        <dbReference type="EMBL" id="KAF6172470.1"/>
    </source>
</evidence>
<comment type="similarity">
    <text evidence="2">Belongs to the light-harvesting chlorophyll a/b-binding (LHC) protein family.</text>
</comment>
<gene>
    <name evidence="3" type="ORF">GIB67_006983</name>
</gene>
<feature type="binding site" evidence="1">
    <location>
        <position position="67"/>
    </location>
    <ligand>
        <name>chlorophyll a</name>
        <dbReference type="ChEBI" id="CHEBI:58416"/>
        <label>1</label>
    </ligand>
</feature>
<protein>
    <recommendedName>
        <fullName evidence="2">Chlorophyll a-b binding protein, chloroplastic</fullName>
    </recommendedName>
</protein>
<dbReference type="InterPro" id="IPR001344">
    <property type="entry name" value="Chloro_AB-bd_pln"/>
</dbReference>
<keyword evidence="2" id="KW-0793">Thylakoid</keyword>
<comment type="subcellular location">
    <subcellularLocation>
        <location evidence="2">Plastid</location>
        <location evidence="2">Chloroplast thylakoid membrane</location>
    </subcellularLocation>
</comment>
<organism evidence="3 4">
    <name type="scientific">Kingdonia uniflora</name>
    <dbReference type="NCBI Taxonomy" id="39325"/>
    <lineage>
        <taxon>Eukaryota</taxon>
        <taxon>Viridiplantae</taxon>
        <taxon>Streptophyta</taxon>
        <taxon>Embryophyta</taxon>
        <taxon>Tracheophyta</taxon>
        <taxon>Spermatophyta</taxon>
        <taxon>Magnoliopsida</taxon>
        <taxon>Ranunculales</taxon>
        <taxon>Circaeasteraceae</taxon>
        <taxon>Kingdonia</taxon>
    </lineage>
</organism>
<accession>A0A7J7NZG1</accession>
<keyword evidence="2" id="KW-0157">Chromophore</keyword>
<keyword evidence="2" id="KW-0934">Plastid</keyword>
<sequence length="149" mass="17316">MDAFQLLPQYQFGLDFIELFQMWQMRGFSLKAFLDTIFCWPNYYYCKAKWKWNFLAFPFCCKYEGYELIHSKWAMLSAAGFIIPKAFKKIGANCGPKAVRFKTGALLLDDNTLNYFEKSIPINLALAIIVGSFVDSPLNWKEIYPKSKG</sequence>
<proteinExistence type="inferred from homology"/>
<dbReference type="Gene3D" id="1.10.3460.10">
    <property type="entry name" value="Chlorophyll a/b binding protein domain"/>
    <property type="match status" value="1"/>
</dbReference>
<dbReference type="Proteomes" id="UP000541444">
    <property type="component" value="Unassembled WGS sequence"/>
</dbReference>
<comment type="caution">
    <text evidence="3">The sequence shown here is derived from an EMBL/GenBank/DDBJ whole genome shotgun (WGS) entry which is preliminary data.</text>
</comment>
<dbReference type="GO" id="GO:0009765">
    <property type="term" value="P:photosynthesis, light harvesting"/>
    <property type="evidence" value="ECO:0007669"/>
    <property type="project" value="InterPro"/>
</dbReference>
<keyword evidence="1 2" id="KW-0148">Chlorophyll</keyword>
<dbReference type="GO" id="GO:0009535">
    <property type="term" value="C:chloroplast thylakoid membrane"/>
    <property type="evidence" value="ECO:0007669"/>
    <property type="project" value="UniProtKB-SubCell"/>
</dbReference>
<feature type="binding site" evidence="1">
    <location>
        <position position="70"/>
    </location>
    <ligand>
        <name>chlorophyll a</name>
        <dbReference type="ChEBI" id="CHEBI:58416"/>
        <label>1</label>
    </ligand>
</feature>
<dbReference type="GO" id="GO:0009522">
    <property type="term" value="C:photosystem I"/>
    <property type="evidence" value="ECO:0007669"/>
    <property type="project" value="UniProtKB-KW"/>
</dbReference>
<evidence type="ECO:0000256" key="1">
    <source>
        <dbReference type="PIRSR" id="PIRSR601344-1"/>
    </source>
</evidence>
<name>A0A7J7NZG1_9MAGN</name>
<keyword evidence="4" id="KW-1185">Reference proteome</keyword>
<keyword evidence="2" id="KW-0604">Photosystem II</keyword>
<dbReference type="OrthoDB" id="10452942at2759"/>
<dbReference type="AlphaFoldDB" id="A0A7J7NZG1"/>
<keyword evidence="2" id="KW-0603">Photosystem I</keyword>
<keyword evidence="2" id="KW-0602">Photosynthesis</keyword>
<evidence type="ECO:0000256" key="2">
    <source>
        <dbReference type="RuleBase" id="RU363080"/>
    </source>
</evidence>
<reference evidence="3 4" key="1">
    <citation type="journal article" date="2020" name="IScience">
        <title>Genome Sequencing of the Endangered Kingdonia uniflora (Circaeasteraceae, Ranunculales) Reveals Potential Mechanisms of Evolutionary Specialization.</title>
        <authorList>
            <person name="Sun Y."/>
            <person name="Deng T."/>
            <person name="Zhang A."/>
            <person name="Moore M.J."/>
            <person name="Landis J.B."/>
            <person name="Lin N."/>
            <person name="Zhang H."/>
            <person name="Zhang X."/>
            <person name="Huang J."/>
            <person name="Zhang X."/>
            <person name="Sun H."/>
            <person name="Wang H."/>
        </authorList>
    </citation>
    <scope>NUCLEOTIDE SEQUENCE [LARGE SCALE GENOMIC DNA]</scope>
    <source>
        <strain evidence="3">TB1705</strain>
        <tissue evidence="3">Leaf</tissue>
    </source>
</reference>
<dbReference type="PANTHER" id="PTHR21649">
    <property type="entry name" value="CHLOROPHYLL A/B BINDING PROTEIN"/>
    <property type="match status" value="1"/>
</dbReference>
<dbReference type="EMBL" id="JACGCM010000427">
    <property type="protein sequence ID" value="KAF6172470.1"/>
    <property type="molecule type" value="Genomic_DNA"/>
</dbReference>
<dbReference type="GO" id="GO:0009523">
    <property type="term" value="C:photosystem II"/>
    <property type="evidence" value="ECO:0007669"/>
    <property type="project" value="UniProtKB-KW"/>
</dbReference>
<keyword evidence="2" id="KW-0150">Chloroplast</keyword>
<dbReference type="GO" id="GO:0016168">
    <property type="term" value="F:chlorophyll binding"/>
    <property type="evidence" value="ECO:0007669"/>
    <property type="project" value="UniProtKB-KW"/>
</dbReference>
<dbReference type="SUPFAM" id="SSF103511">
    <property type="entry name" value="Chlorophyll a-b binding protein"/>
    <property type="match status" value="1"/>
</dbReference>
<comment type="function">
    <text evidence="2">The light-harvesting complex (LHC) functions as a light receptor, it captures and delivers excitation energy to photosystems with which it is closely associated.</text>
</comment>
<evidence type="ECO:0000313" key="4">
    <source>
        <dbReference type="Proteomes" id="UP000541444"/>
    </source>
</evidence>